<dbReference type="FunFam" id="3.80.10.10:FF:001336">
    <property type="entry name" value="Tyrosine-sulfated glycopeptide receptor 1"/>
    <property type="match status" value="1"/>
</dbReference>
<dbReference type="FunFam" id="3.80.10.10:FF:000403">
    <property type="entry name" value="Receptor-like protein 2"/>
    <property type="match status" value="1"/>
</dbReference>
<evidence type="ECO:0000256" key="4">
    <source>
        <dbReference type="ARBA" id="ARBA00022614"/>
    </source>
</evidence>
<dbReference type="Pfam" id="PF00560">
    <property type="entry name" value="LRR_1"/>
    <property type="match status" value="6"/>
</dbReference>
<dbReference type="GO" id="GO:0051606">
    <property type="term" value="P:detection of stimulus"/>
    <property type="evidence" value="ECO:0007669"/>
    <property type="project" value="UniProtKB-ARBA"/>
</dbReference>
<keyword evidence="8" id="KW-0547">Nucleotide-binding</keyword>
<dbReference type="Gene3D" id="3.80.10.10">
    <property type="entry name" value="Ribonuclease Inhibitor"/>
    <property type="match status" value="5"/>
</dbReference>
<reference evidence="17" key="1">
    <citation type="submission" date="2024-10" db="EMBL/GenBank/DDBJ databases">
        <authorList>
            <person name="Ryan C."/>
        </authorList>
    </citation>
    <scope>NUCLEOTIDE SEQUENCE [LARGE SCALE GENOMIC DNA]</scope>
</reference>
<dbReference type="GO" id="GO:0005524">
    <property type="term" value="F:ATP binding"/>
    <property type="evidence" value="ECO:0007669"/>
    <property type="project" value="UniProtKB-KW"/>
</dbReference>
<evidence type="ECO:0000313" key="18">
    <source>
        <dbReference type="Proteomes" id="UP001497457"/>
    </source>
</evidence>
<evidence type="ECO:0000256" key="13">
    <source>
        <dbReference type="ARBA" id="ARBA00023180"/>
    </source>
</evidence>
<dbReference type="Pfam" id="PF08263">
    <property type="entry name" value="LRRNT_2"/>
    <property type="match status" value="1"/>
</dbReference>
<dbReference type="SUPFAM" id="SSF52058">
    <property type="entry name" value="L domain-like"/>
    <property type="match status" value="3"/>
</dbReference>
<feature type="chain" id="PRO_5044803238" description="Leucine-rich repeat-containing N-terminal plant-type domain-containing protein" evidence="15">
    <location>
        <begin position="21"/>
        <end position="715"/>
    </location>
</feature>
<evidence type="ECO:0000256" key="9">
    <source>
        <dbReference type="ARBA" id="ARBA00022840"/>
    </source>
</evidence>
<feature type="signal peptide" evidence="15">
    <location>
        <begin position="1"/>
        <end position="20"/>
    </location>
</feature>
<dbReference type="PANTHER" id="PTHR48053">
    <property type="entry name" value="LEUCINE RICH REPEAT FAMILY PROTEIN, EXPRESSED"/>
    <property type="match status" value="1"/>
</dbReference>
<keyword evidence="7" id="KW-0677">Repeat</keyword>
<evidence type="ECO:0000256" key="3">
    <source>
        <dbReference type="ARBA" id="ARBA00022475"/>
    </source>
</evidence>
<keyword evidence="9" id="KW-0067">ATP-binding</keyword>
<evidence type="ECO:0000259" key="16">
    <source>
        <dbReference type="Pfam" id="PF08263"/>
    </source>
</evidence>
<protein>
    <recommendedName>
        <fullName evidence="16">Leucine-rich repeat-containing N-terminal plant-type domain-containing protein</fullName>
    </recommendedName>
</protein>
<organism evidence="17 18">
    <name type="scientific">Urochloa decumbens</name>
    <dbReference type="NCBI Taxonomy" id="240449"/>
    <lineage>
        <taxon>Eukaryota</taxon>
        <taxon>Viridiplantae</taxon>
        <taxon>Streptophyta</taxon>
        <taxon>Embryophyta</taxon>
        <taxon>Tracheophyta</taxon>
        <taxon>Spermatophyta</taxon>
        <taxon>Magnoliopsida</taxon>
        <taxon>Liliopsida</taxon>
        <taxon>Poales</taxon>
        <taxon>Poaceae</taxon>
        <taxon>PACMAD clade</taxon>
        <taxon>Panicoideae</taxon>
        <taxon>Panicodae</taxon>
        <taxon>Paniceae</taxon>
        <taxon>Melinidinae</taxon>
        <taxon>Urochloa</taxon>
    </lineage>
</organism>
<dbReference type="PROSITE" id="PS51450">
    <property type="entry name" value="LRR"/>
    <property type="match status" value="1"/>
</dbReference>
<dbReference type="GO" id="GO:0005886">
    <property type="term" value="C:plasma membrane"/>
    <property type="evidence" value="ECO:0007669"/>
    <property type="project" value="UniProtKB-SubCell"/>
</dbReference>
<sequence length="715" mass="78314">MTSLGLAVLFLLTFPSPTSSCTEKEQSSLLDFLAQLSPGSDDNLNKSWMNGTDCCAWEGITCRGDNTVMGVSLASKGLIGSITSSLANLRLINLNLSHNSLHGSLPMELVLSNTIIVLDVSFNRLAGPLQELQSSNPDHPLQVLNISSNFFTGQFPSTWPWGVMKNLVALNASNNSFTGQIPSSICISSPSFTVLDLCYNKFSGNIPLELGNCSSLRLLKAGHNNLSGALPHELFNATSLEHLSFPNNFLQGVFDGSQVVKVNNLMVLDLGSNGISGKIPNSINQLRKLEELHLENNLMSGEMPRTLGNCSNLRYINLRNNSFSGDLSKVNFTLLDLRIADFSMNYFTGTIPESIYSCSNLVALRLAFNHFHGQLSPRIGNLKSLSFLSLTNNSLTNIINAIQVLKSCKNLTTLIMGTNFKGETIPQNGAIDGFENLQVLTIDACPLVGRIPLWLSKLTKLEMLDLSNNHLTGPIPSWINKLQLLFYLDISNNSLAGDIPIALMNMPMIQYQKTTVWLDPKFLELPVYWTPTRQYRMLNAFPILLNLAHNSFTGSIPPEIGQLKMTDVLNFSSNNLSGKIPWQISKVVNLQVLDLSNNQLTGELPSALSKLHFLSIFNVSNNELEGPIPTGAQFDTFSNSSYGGNSNLCGSVLSNRCSSTTGHQTSISHEHKLRRVLVFGFVSGGLAALALLACFLIAKLVYDDHTENLVLLQRR</sequence>
<keyword evidence="5 14" id="KW-0812">Transmembrane</keyword>
<evidence type="ECO:0000256" key="11">
    <source>
        <dbReference type="ARBA" id="ARBA00023136"/>
    </source>
</evidence>
<name>A0ABC9E2L1_9POAL</name>
<dbReference type="InterPro" id="IPR032675">
    <property type="entry name" value="LRR_dom_sf"/>
</dbReference>
<dbReference type="Proteomes" id="UP001497457">
    <property type="component" value="Chromosome 35b"/>
</dbReference>
<gene>
    <name evidence="17" type="ORF">URODEC1_LOCUS91230</name>
</gene>
<evidence type="ECO:0000256" key="5">
    <source>
        <dbReference type="ARBA" id="ARBA00022692"/>
    </source>
</evidence>
<keyword evidence="18" id="KW-1185">Reference proteome</keyword>
<dbReference type="GO" id="GO:0004674">
    <property type="term" value="F:protein serine/threonine kinase activity"/>
    <property type="evidence" value="ECO:0007669"/>
    <property type="project" value="UniProtKB-EC"/>
</dbReference>
<dbReference type="FunFam" id="3.80.10.10:FF:000470">
    <property type="entry name" value="LRR receptor-like serine/threonine-protein kinase RPK2"/>
    <property type="match status" value="1"/>
</dbReference>
<feature type="transmembrane region" description="Helical" evidence="14">
    <location>
        <begin position="676"/>
        <end position="698"/>
    </location>
</feature>
<keyword evidence="11 14" id="KW-0472">Membrane</keyword>
<evidence type="ECO:0000256" key="10">
    <source>
        <dbReference type="ARBA" id="ARBA00022989"/>
    </source>
</evidence>
<keyword evidence="6 15" id="KW-0732">Signal</keyword>
<feature type="domain" description="Leucine-rich repeat-containing N-terminal plant-type" evidence="16">
    <location>
        <begin position="25"/>
        <end position="62"/>
    </location>
</feature>
<evidence type="ECO:0000256" key="7">
    <source>
        <dbReference type="ARBA" id="ARBA00022737"/>
    </source>
</evidence>
<dbReference type="InterPro" id="IPR051716">
    <property type="entry name" value="Plant_RL_S/T_kinase"/>
</dbReference>
<dbReference type="Pfam" id="PF13855">
    <property type="entry name" value="LRR_8"/>
    <property type="match status" value="1"/>
</dbReference>
<dbReference type="EMBL" id="OZ075145">
    <property type="protein sequence ID" value="CAL5049865.1"/>
    <property type="molecule type" value="Genomic_DNA"/>
</dbReference>
<dbReference type="InterPro" id="IPR003591">
    <property type="entry name" value="Leu-rich_rpt_typical-subtyp"/>
</dbReference>
<evidence type="ECO:0000256" key="12">
    <source>
        <dbReference type="ARBA" id="ARBA00023170"/>
    </source>
</evidence>
<keyword evidence="12" id="KW-0675">Receptor</keyword>
<keyword evidence="13" id="KW-0325">Glycoprotein</keyword>
<evidence type="ECO:0000256" key="14">
    <source>
        <dbReference type="SAM" id="Phobius"/>
    </source>
</evidence>
<evidence type="ECO:0000256" key="2">
    <source>
        <dbReference type="ARBA" id="ARBA00009592"/>
    </source>
</evidence>
<keyword evidence="10 14" id="KW-1133">Transmembrane helix</keyword>
<evidence type="ECO:0000256" key="6">
    <source>
        <dbReference type="ARBA" id="ARBA00022729"/>
    </source>
</evidence>
<dbReference type="SMART" id="SM00369">
    <property type="entry name" value="LRR_TYP"/>
    <property type="match status" value="4"/>
</dbReference>
<dbReference type="PRINTS" id="PR00019">
    <property type="entry name" value="LEURICHRPT"/>
</dbReference>
<dbReference type="AlphaFoldDB" id="A0ABC9E2L1"/>
<dbReference type="InterPro" id="IPR001611">
    <property type="entry name" value="Leu-rich_rpt"/>
</dbReference>
<keyword evidence="3" id="KW-1003">Cell membrane</keyword>
<proteinExistence type="inferred from homology"/>
<dbReference type="InterPro" id="IPR013210">
    <property type="entry name" value="LRR_N_plant-typ"/>
</dbReference>
<dbReference type="PANTHER" id="PTHR48053:SF155">
    <property type="entry name" value="LOW QUALITY PROTEIN: RECEPTOR-LIKE PROTEIN 2"/>
    <property type="match status" value="1"/>
</dbReference>
<comment type="similarity">
    <text evidence="2">Belongs to the RLP family.</text>
</comment>
<comment type="subcellular location">
    <subcellularLocation>
        <location evidence="1">Cell membrane</location>
        <topology evidence="1">Single-pass type I membrane protein</topology>
    </subcellularLocation>
</comment>
<accession>A0ABC9E2L1</accession>
<dbReference type="FunFam" id="3.80.10.10:FF:000213">
    <property type="entry name" value="Tyrosine-sulfated glycopeptide receptor 1"/>
    <property type="match status" value="1"/>
</dbReference>
<evidence type="ECO:0000256" key="15">
    <source>
        <dbReference type="SAM" id="SignalP"/>
    </source>
</evidence>
<evidence type="ECO:0000256" key="1">
    <source>
        <dbReference type="ARBA" id="ARBA00004251"/>
    </source>
</evidence>
<evidence type="ECO:0000256" key="8">
    <source>
        <dbReference type="ARBA" id="ARBA00022741"/>
    </source>
</evidence>
<keyword evidence="4" id="KW-0433">Leucine-rich repeat</keyword>
<evidence type="ECO:0000313" key="17">
    <source>
        <dbReference type="EMBL" id="CAL5049865.1"/>
    </source>
</evidence>